<dbReference type="GO" id="GO:0008283">
    <property type="term" value="P:cell population proliferation"/>
    <property type="evidence" value="ECO:0007669"/>
    <property type="project" value="UniProtKB-UniRule"/>
</dbReference>
<dbReference type="Pfam" id="PF06404">
    <property type="entry name" value="PSK"/>
    <property type="match status" value="1"/>
</dbReference>
<evidence type="ECO:0000256" key="7">
    <source>
        <dbReference type="ARBA" id="ARBA00022729"/>
    </source>
</evidence>
<evidence type="ECO:0000256" key="9">
    <source>
        <dbReference type="ARBA" id="ARBA00023030"/>
    </source>
</evidence>
<sequence>MTRRCGTSSTPPFAALALLLLLSFSGCAAAARLLLASTAPDEGGTTPPPLIPFSLVLHTKTDYLHVNSRRCIFADSSVIDVKAADAASDGLGALPAEGGKVGNGEEPAPEVTTAAADDLEKEEEACEEGITGEECMQRRLLHDAHLDYIYTQRKGRP</sequence>
<comment type="subcellular location">
    <subcellularLocation>
        <location evidence="2 10">Secreted</location>
    </subcellularLocation>
</comment>
<organism evidence="11 12">
    <name type="scientific">Lolium multiflorum</name>
    <name type="common">Italian ryegrass</name>
    <name type="synonym">Lolium perenne subsp. multiflorum</name>
    <dbReference type="NCBI Taxonomy" id="4521"/>
    <lineage>
        <taxon>Eukaryota</taxon>
        <taxon>Viridiplantae</taxon>
        <taxon>Streptophyta</taxon>
        <taxon>Embryophyta</taxon>
        <taxon>Tracheophyta</taxon>
        <taxon>Spermatophyta</taxon>
        <taxon>Magnoliopsida</taxon>
        <taxon>Liliopsida</taxon>
        <taxon>Poales</taxon>
        <taxon>Poaceae</taxon>
        <taxon>BOP clade</taxon>
        <taxon>Pooideae</taxon>
        <taxon>Poodae</taxon>
        <taxon>Poeae</taxon>
        <taxon>Poeae Chloroplast Group 2 (Poeae type)</taxon>
        <taxon>Loliodinae</taxon>
        <taxon>Loliinae</taxon>
        <taxon>Lolium</taxon>
    </lineage>
</organism>
<evidence type="ECO:0000256" key="10">
    <source>
        <dbReference type="RuleBase" id="RU368031"/>
    </source>
</evidence>
<feature type="signal peptide" evidence="10">
    <location>
        <begin position="1"/>
        <end position="30"/>
    </location>
</feature>
<evidence type="ECO:0000313" key="12">
    <source>
        <dbReference type="Proteomes" id="UP001231189"/>
    </source>
</evidence>
<evidence type="ECO:0000256" key="2">
    <source>
        <dbReference type="ARBA" id="ARBA00004613"/>
    </source>
</evidence>
<evidence type="ECO:0000313" key="11">
    <source>
        <dbReference type="EMBL" id="KAK1628843.1"/>
    </source>
</evidence>
<evidence type="ECO:0000256" key="5">
    <source>
        <dbReference type="ARBA" id="ARBA00022525"/>
    </source>
</evidence>
<feature type="chain" id="PRO_5041769106" description="Phytosulfokine" evidence="10">
    <location>
        <begin position="31"/>
        <end position="157"/>
    </location>
</feature>
<dbReference type="GO" id="GO:0005576">
    <property type="term" value="C:extracellular region"/>
    <property type="evidence" value="ECO:0007669"/>
    <property type="project" value="UniProtKB-SubCell"/>
</dbReference>
<evidence type="ECO:0000256" key="6">
    <source>
        <dbReference type="ARBA" id="ARBA00022641"/>
    </source>
</evidence>
<evidence type="ECO:0000256" key="1">
    <source>
        <dbReference type="ARBA" id="ARBA00003158"/>
    </source>
</evidence>
<accession>A0AAD8RN64</accession>
<keyword evidence="9 10" id="KW-0339">Growth factor</keyword>
<dbReference type="GO" id="GO:0008083">
    <property type="term" value="F:growth factor activity"/>
    <property type="evidence" value="ECO:0007669"/>
    <property type="project" value="UniProtKB-UniRule"/>
</dbReference>
<dbReference type="PANTHER" id="PTHR33285:SF32">
    <property type="entry name" value="PHYTOSULFOKINES 5"/>
    <property type="match status" value="1"/>
</dbReference>
<dbReference type="PROSITE" id="PS51257">
    <property type="entry name" value="PROKAR_LIPOPROTEIN"/>
    <property type="match status" value="1"/>
</dbReference>
<comment type="function">
    <text evidence="1 10">Promotes plant cell differentiation, organogenesis and somatic embryogenesis as well as cell proliferation.</text>
</comment>
<keyword evidence="6 10" id="KW-0765">Sulfation</keyword>
<dbReference type="GO" id="GO:0030154">
    <property type="term" value="P:cell differentiation"/>
    <property type="evidence" value="ECO:0007669"/>
    <property type="project" value="UniProtKB-UniRule"/>
</dbReference>
<dbReference type="InterPro" id="IPR009438">
    <property type="entry name" value="Phytosulfokine"/>
</dbReference>
<proteinExistence type="inferred from homology"/>
<keyword evidence="5 10" id="KW-0964">Secreted</keyword>
<protein>
    <recommendedName>
        <fullName evidence="10">Phytosulfokine</fullName>
    </recommendedName>
    <component>
        <recommendedName>
            <fullName evidence="10">Phytosulfokine-alpha</fullName>
            <shortName evidence="10">PSK-alpha</shortName>
            <shortName evidence="10">Phytosulfokine-a</shortName>
        </recommendedName>
    </component>
    <component>
        <recommendedName>
            <fullName evidence="10">Phytosulfokine-beta</fullName>
            <shortName evidence="10">PSK-beta</shortName>
            <shortName evidence="10">Phytosulfokine-b</shortName>
        </recommendedName>
    </component>
</protein>
<gene>
    <name evidence="11" type="ORF">QYE76_003158</name>
</gene>
<evidence type="ECO:0000256" key="4">
    <source>
        <dbReference type="ARBA" id="ARBA00022473"/>
    </source>
</evidence>
<evidence type="ECO:0000256" key="8">
    <source>
        <dbReference type="ARBA" id="ARBA00022782"/>
    </source>
</evidence>
<keyword evidence="7 10" id="KW-0732">Signal</keyword>
<keyword evidence="8 10" id="KW-0221">Differentiation</keyword>
<evidence type="ECO:0000256" key="3">
    <source>
        <dbReference type="ARBA" id="ARBA00010781"/>
    </source>
</evidence>
<comment type="PTM">
    <text evidence="10">Sulfation is important for activity and for the binding to a putative membrane receptor.</text>
</comment>
<reference evidence="11" key="1">
    <citation type="submission" date="2023-07" db="EMBL/GenBank/DDBJ databases">
        <title>A chromosome-level genome assembly of Lolium multiflorum.</title>
        <authorList>
            <person name="Chen Y."/>
            <person name="Copetti D."/>
            <person name="Kolliker R."/>
            <person name="Studer B."/>
        </authorList>
    </citation>
    <scope>NUCLEOTIDE SEQUENCE</scope>
    <source>
        <strain evidence="11">02402/16</strain>
        <tissue evidence="11">Leaf</tissue>
    </source>
</reference>
<comment type="caution">
    <text evidence="11">The sequence shown here is derived from an EMBL/GenBank/DDBJ whole genome shotgun (WGS) entry which is preliminary data.</text>
</comment>
<dbReference type="AlphaFoldDB" id="A0AAD8RN64"/>
<name>A0AAD8RN64_LOLMU</name>
<keyword evidence="12" id="KW-1185">Reference proteome</keyword>
<dbReference type="PANTHER" id="PTHR33285">
    <property type="entry name" value="PHYTOSULFOKINES 3"/>
    <property type="match status" value="1"/>
</dbReference>
<comment type="similarity">
    <text evidence="3 10">Belongs to the phytosulfokine family.</text>
</comment>
<dbReference type="Proteomes" id="UP001231189">
    <property type="component" value="Unassembled WGS sequence"/>
</dbReference>
<dbReference type="EMBL" id="JAUUTY010000005">
    <property type="protein sequence ID" value="KAK1628843.1"/>
    <property type="molecule type" value="Genomic_DNA"/>
</dbReference>
<keyword evidence="4 10" id="KW-0217">Developmental protein</keyword>
<comment type="PTM">
    <text evidence="10">PSK-alpha is produced by endopeptidase digestion. PSK-beta is produced from PSK-alpha by exopeptidase digestion.</text>
</comment>